<feature type="compositionally biased region" description="Basic residues" evidence="1">
    <location>
        <begin position="105"/>
        <end position="117"/>
    </location>
</feature>
<protein>
    <submittedName>
        <fullName evidence="2">Uncharacterized protein</fullName>
    </submittedName>
</protein>
<gene>
    <name evidence="2" type="ORF">Syun_027324</name>
</gene>
<sequence length="215" mass="23924">MVVEQRFKSGNGQRLGSDVMAQMDGRSNGEGFRRGDELLRPTAATAQGAAAEGPANRDQRRTRRPTANTAISDEQGDQPARGDGCRASYKERRLAAGTAQATGGRGRHRWRWQRQRRQSATASEAARADSTTRRTRRRLSATADGVAIYGFRREISAAAAEDQTLTHDQLHEVLGQLRRMEQALIDRLGFSFGPSRDVPYDEEDLDKDLNEEDDH</sequence>
<organism evidence="2 3">
    <name type="scientific">Stephania yunnanensis</name>
    <dbReference type="NCBI Taxonomy" id="152371"/>
    <lineage>
        <taxon>Eukaryota</taxon>
        <taxon>Viridiplantae</taxon>
        <taxon>Streptophyta</taxon>
        <taxon>Embryophyta</taxon>
        <taxon>Tracheophyta</taxon>
        <taxon>Spermatophyta</taxon>
        <taxon>Magnoliopsida</taxon>
        <taxon>Ranunculales</taxon>
        <taxon>Menispermaceae</taxon>
        <taxon>Menispermoideae</taxon>
        <taxon>Cissampelideae</taxon>
        <taxon>Stephania</taxon>
    </lineage>
</organism>
<feature type="compositionally biased region" description="Low complexity" evidence="1">
    <location>
        <begin position="41"/>
        <end position="54"/>
    </location>
</feature>
<keyword evidence="3" id="KW-1185">Reference proteome</keyword>
<dbReference type="AlphaFoldDB" id="A0AAP0HKY4"/>
<evidence type="ECO:0000313" key="2">
    <source>
        <dbReference type="EMBL" id="KAK9092413.1"/>
    </source>
</evidence>
<feature type="region of interest" description="Disordered" evidence="1">
    <location>
        <begin position="190"/>
        <end position="215"/>
    </location>
</feature>
<reference evidence="2 3" key="1">
    <citation type="submission" date="2024-01" db="EMBL/GenBank/DDBJ databases">
        <title>Genome assemblies of Stephania.</title>
        <authorList>
            <person name="Yang L."/>
        </authorList>
    </citation>
    <scope>NUCLEOTIDE SEQUENCE [LARGE SCALE GENOMIC DNA]</scope>
    <source>
        <strain evidence="2">YNDBR</strain>
        <tissue evidence="2">Leaf</tissue>
    </source>
</reference>
<dbReference type="Proteomes" id="UP001420932">
    <property type="component" value="Unassembled WGS sequence"/>
</dbReference>
<name>A0AAP0HKY4_9MAGN</name>
<proteinExistence type="predicted"/>
<evidence type="ECO:0000313" key="3">
    <source>
        <dbReference type="Proteomes" id="UP001420932"/>
    </source>
</evidence>
<dbReference type="EMBL" id="JBBNAF010000012">
    <property type="protein sequence ID" value="KAK9092413.1"/>
    <property type="molecule type" value="Genomic_DNA"/>
</dbReference>
<feature type="region of interest" description="Disordered" evidence="1">
    <location>
        <begin position="1"/>
        <end position="139"/>
    </location>
</feature>
<comment type="caution">
    <text evidence="2">The sequence shown here is derived from an EMBL/GenBank/DDBJ whole genome shotgun (WGS) entry which is preliminary data.</text>
</comment>
<evidence type="ECO:0000256" key="1">
    <source>
        <dbReference type="SAM" id="MobiDB-lite"/>
    </source>
</evidence>
<feature type="compositionally biased region" description="Acidic residues" evidence="1">
    <location>
        <begin position="200"/>
        <end position="215"/>
    </location>
</feature>
<accession>A0AAP0HKY4</accession>